<dbReference type="PANTHER" id="PTHR43009">
    <property type="entry name" value="HOMOGENTISATE SOLANESYLTRANSFERASE, CHLOROPLASTIC"/>
    <property type="match status" value="1"/>
</dbReference>
<comment type="subcellular location">
    <subcellularLocation>
        <location evidence="1">Plastid</location>
        <location evidence="1">Chloroplast membrane</location>
        <topology evidence="1">Multi-pass membrane protein</topology>
    </subcellularLocation>
</comment>
<keyword evidence="6 7" id="KW-0472">Membrane</keyword>
<evidence type="ECO:0000256" key="2">
    <source>
        <dbReference type="ARBA" id="ARBA00005985"/>
    </source>
</evidence>
<evidence type="ECO:0000256" key="7">
    <source>
        <dbReference type="SAM" id="Phobius"/>
    </source>
</evidence>
<evidence type="ECO:0000256" key="6">
    <source>
        <dbReference type="ARBA" id="ARBA00023136"/>
    </source>
</evidence>
<keyword evidence="5 7" id="KW-1133">Transmembrane helix</keyword>
<comment type="similarity">
    <text evidence="2">Belongs to the UbiA prenyltransferase family.</text>
</comment>
<name>A0AAV1YMP6_LUPLU</name>
<protein>
    <submittedName>
        <fullName evidence="8">Uncharacterized protein</fullName>
    </submittedName>
</protein>
<feature type="transmembrane region" description="Helical" evidence="7">
    <location>
        <begin position="36"/>
        <end position="54"/>
    </location>
</feature>
<proteinExistence type="inferred from homology"/>
<dbReference type="InterPro" id="IPR000537">
    <property type="entry name" value="UbiA_prenyltransferase"/>
</dbReference>
<dbReference type="Gene3D" id="1.10.357.140">
    <property type="entry name" value="UbiA prenyltransferase"/>
    <property type="match status" value="1"/>
</dbReference>
<dbReference type="Pfam" id="PF01040">
    <property type="entry name" value="UbiA"/>
    <property type="match status" value="1"/>
</dbReference>
<evidence type="ECO:0000313" key="8">
    <source>
        <dbReference type="EMBL" id="CAL0334899.1"/>
    </source>
</evidence>
<keyword evidence="9" id="KW-1185">Reference proteome</keyword>
<dbReference type="AlphaFoldDB" id="A0AAV1YMP6"/>
<evidence type="ECO:0000256" key="5">
    <source>
        <dbReference type="ARBA" id="ARBA00022989"/>
    </source>
</evidence>
<dbReference type="InterPro" id="IPR044878">
    <property type="entry name" value="UbiA_sf"/>
</dbReference>
<feature type="transmembrane region" description="Helical" evidence="7">
    <location>
        <begin position="60"/>
        <end position="80"/>
    </location>
</feature>
<evidence type="ECO:0000313" key="9">
    <source>
        <dbReference type="Proteomes" id="UP001497480"/>
    </source>
</evidence>
<evidence type="ECO:0000256" key="4">
    <source>
        <dbReference type="ARBA" id="ARBA00022692"/>
    </source>
</evidence>
<keyword evidence="3" id="KW-0808">Transferase</keyword>
<keyword evidence="4 7" id="KW-0812">Transmembrane</keyword>
<sequence length="212" mass="23754">MSMFNVGLNQLFDVEIDKINKPYLPLASGELSFRNGVIIVSSSLILGFLFAWAIGSWPLFWTNLISAVLAVAYSADVPFLRWKKYPVLTSLNFIIDGALARPIGYFLHMQTCVLKRPATFPRQLIFCIAIKSVLSVAIALLKDIPDVEGDEKFGIRSLSSRLGRKKGVAHAILASALWFRAKSVDVNDSASLQSFYTDFFWKMSSMLFILLY</sequence>
<comment type="caution">
    <text evidence="8">The sequence shown here is derived from an EMBL/GenBank/DDBJ whole genome shotgun (WGS) entry which is preliminary data.</text>
</comment>
<dbReference type="GO" id="GO:0031969">
    <property type="term" value="C:chloroplast membrane"/>
    <property type="evidence" value="ECO:0007669"/>
    <property type="project" value="UniProtKB-SubCell"/>
</dbReference>
<dbReference type="PANTHER" id="PTHR43009:SF6">
    <property type="entry name" value="HOMOGENTISATE PHYTYLTRANSFERASE 1, CHLOROPLASTIC"/>
    <property type="match status" value="1"/>
</dbReference>
<evidence type="ECO:0000256" key="3">
    <source>
        <dbReference type="ARBA" id="ARBA00022679"/>
    </source>
</evidence>
<feature type="transmembrane region" description="Helical" evidence="7">
    <location>
        <begin position="120"/>
        <end position="141"/>
    </location>
</feature>
<feature type="transmembrane region" description="Helical" evidence="7">
    <location>
        <begin position="87"/>
        <end position="108"/>
    </location>
</feature>
<gene>
    <name evidence="8" type="ORF">LLUT_LOCUS35959</name>
</gene>
<accession>A0AAV1YMP6</accession>
<dbReference type="Proteomes" id="UP001497480">
    <property type="component" value="Unassembled WGS sequence"/>
</dbReference>
<organism evidence="8 9">
    <name type="scientific">Lupinus luteus</name>
    <name type="common">European yellow lupine</name>
    <dbReference type="NCBI Taxonomy" id="3873"/>
    <lineage>
        <taxon>Eukaryota</taxon>
        <taxon>Viridiplantae</taxon>
        <taxon>Streptophyta</taxon>
        <taxon>Embryophyta</taxon>
        <taxon>Tracheophyta</taxon>
        <taxon>Spermatophyta</taxon>
        <taxon>Magnoliopsida</taxon>
        <taxon>eudicotyledons</taxon>
        <taxon>Gunneridae</taxon>
        <taxon>Pentapetalae</taxon>
        <taxon>rosids</taxon>
        <taxon>fabids</taxon>
        <taxon>Fabales</taxon>
        <taxon>Fabaceae</taxon>
        <taxon>Papilionoideae</taxon>
        <taxon>50 kb inversion clade</taxon>
        <taxon>genistoids sensu lato</taxon>
        <taxon>core genistoids</taxon>
        <taxon>Genisteae</taxon>
        <taxon>Lupinus</taxon>
    </lineage>
</organism>
<evidence type="ECO:0000256" key="1">
    <source>
        <dbReference type="ARBA" id="ARBA00004508"/>
    </source>
</evidence>
<dbReference type="GO" id="GO:0016765">
    <property type="term" value="F:transferase activity, transferring alkyl or aryl (other than methyl) groups"/>
    <property type="evidence" value="ECO:0007669"/>
    <property type="project" value="InterPro"/>
</dbReference>
<dbReference type="EMBL" id="CAXHTB010000026">
    <property type="protein sequence ID" value="CAL0334899.1"/>
    <property type="molecule type" value="Genomic_DNA"/>
</dbReference>
<reference evidence="8 9" key="1">
    <citation type="submission" date="2024-03" db="EMBL/GenBank/DDBJ databases">
        <authorList>
            <person name="Martinez-Hernandez J."/>
        </authorList>
    </citation>
    <scope>NUCLEOTIDE SEQUENCE [LARGE SCALE GENOMIC DNA]</scope>
</reference>